<reference evidence="2" key="1">
    <citation type="journal article" date="2019" name="Int. J. Syst. Evol. Microbiol.">
        <title>The Global Catalogue of Microorganisms (GCM) 10K type strain sequencing project: providing services to taxonomists for standard genome sequencing and annotation.</title>
        <authorList>
            <consortium name="The Broad Institute Genomics Platform"/>
            <consortium name="The Broad Institute Genome Sequencing Center for Infectious Disease"/>
            <person name="Wu L."/>
            <person name="Ma J."/>
        </authorList>
    </citation>
    <scope>NUCLEOTIDE SEQUENCE [LARGE SCALE GENOMIC DNA]</scope>
    <source>
        <strain evidence="2">NBRC 111981</strain>
    </source>
</reference>
<organism evidence="1 2">
    <name type="scientific">Dyella flagellata</name>
    <dbReference type="NCBI Taxonomy" id="1867833"/>
    <lineage>
        <taxon>Bacteria</taxon>
        <taxon>Pseudomonadati</taxon>
        <taxon>Pseudomonadota</taxon>
        <taxon>Gammaproteobacteria</taxon>
        <taxon>Lysobacterales</taxon>
        <taxon>Rhodanobacteraceae</taxon>
        <taxon>Dyella</taxon>
    </lineage>
</organism>
<accession>A0ABQ5XE53</accession>
<dbReference type="Proteomes" id="UP001156627">
    <property type="component" value="Unassembled WGS sequence"/>
</dbReference>
<protein>
    <submittedName>
        <fullName evidence="1">Uncharacterized protein</fullName>
    </submittedName>
</protein>
<gene>
    <name evidence="1" type="ORF">GCM10007898_29510</name>
</gene>
<sequence length="217" mass="23464">MKMERSSGTDWIGLGLRAIKGGGVVVGMVVDEGVPRIVLSTFIPTAASDDRLALEPYRAAYEMQRGPHGGASAQAVAAVAEGHKRQCALATRGLGDIVCKLHNTGYQQIVAALLVNRAGWIIDTLAYSLAWPEHVPIAEGLAVRDALRFACGRHALEVAELDEKSLHELASKQLRLSPHDLDIRLKSLGATAGRPWRKEQKLACLSAWVTLTARQRC</sequence>
<dbReference type="RefSeq" id="WP_284332811.1">
    <property type="nucleotide sequence ID" value="NZ_BSOA01000034.1"/>
</dbReference>
<evidence type="ECO:0000313" key="2">
    <source>
        <dbReference type="Proteomes" id="UP001156627"/>
    </source>
</evidence>
<dbReference type="EMBL" id="BSOA01000034">
    <property type="protein sequence ID" value="GLQ89378.1"/>
    <property type="molecule type" value="Genomic_DNA"/>
</dbReference>
<comment type="caution">
    <text evidence="1">The sequence shown here is derived from an EMBL/GenBank/DDBJ whole genome shotgun (WGS) entry which is preliminary data.</text>
</comment>
<evidence type="ECO:0000313" key="1">
    <source>
        <dbReference type="EMBL" id="GLQ89378.1"/>
    </source>
</evidence>
<keyword evidence="2" id="KW-1185">Reference proteome</keyword>
<name>A0ABQ5XE53_9GAMM</name>
<proteinExistence type="predicted"/>